<keyword evidence="2" id="KW-1185">Reference proteome</keyword>
<dbReference type="AlphaFoldDB" id="A0A803PCP3"/>
<dbReference type="EMBL" id="UZAU01000385">
    <property type="status" value="NOT_ANNOTATED_CDS"/>
    <property type="molecule type" value="Genomic_DNA"/>
</dbReference>
<name>A0A803PCP3_CANSA</name>
<organism evidence="1 2">
    <name type="scientific">Cannabis sativa</name>
    <name type="common">Hemp</name>
    <name type="synonym">Marijuana</name>
    <dbReference type="NCBI Taxonomy" id="3483"/>
    <lineage>
        <taxon>Eukaryota</taxon>
        <taxon>Viridiplantae</taxon>
        <taxon>Streptophyta</taxon>
        <taxon>Embryophyta</taxon>
        <taxon>Tracheophyta</taxon>
        <taxon>Spermatophyta</taxon>
        <taxon>Magnoliopsida</taxon>
        <taxon>eudicotyledons</taxon>
        <taxon>Gunneridae</taxon>
        <taxon>Pentapetalae</taxon>
        <taxon>rosids</taxon>
        <taxon>fabids</taxon>
        <taxon>Rosales</taxon>
        <taxon>Cannabaceae</taxon>
        <taxon>Cannabis</taxon>
    </lineage>
</organism>
<dbReference type="Gramene" id="evm.model.04.1343">
    <property type="protein sequence ID" value="cds.evm.model.04.1343"/>
    <property type="gene ID" value="evm.TU.04.1343"/>
</dbReference>
<accession>A0A803PCP3</accession>
<sequence length="83" mass="8568">MAPAVGTLLADLALTGETKGLDLEYFRIGRFSENPKEGCNSGIRDGRGGGGVGGRGGVHVSLYDRDLLSCLARSAVTDGDNGR</sequence>
<dbReference type="EnsemblPlants" id="evm.model.04.1343">
    <property type="protein sequence ID" value="cds.evm.model.04.1343"/>
    <property type="gene ID" value="evm.TU.04.1343"/>
</dbReference>
<reference evidence="1" key="1">
    <citation type="submission" date="2018-11" db="EMBL/GenBank/DDBJ databases">
        <authorList>
            <person name="Grassa J C."/>
        </authorList>
    </citation>
    <scope>NUCLEOTIDE SEQUENCE [LARGE SCALE GENOMIC DNA]</scope>
</reference>
<reference evidence="1" key="2">
    <citation type="submission" date="2021-03" db="UniProtKB">
        <authorList>
            <consortium name="EnsemblPlants"/>
        </authorList>
    </citation>
    <scope>IDENTIFICATION</scope>
</reference>
<protein>
    <submittedName>
        <fullName evidence="1">Uncharacterized protein</fullName>
    </submittedName>
</protein>
<proteinExistence type="predicted"/>
<evidence type="ECO:0000313" key="1">
    <source>
        <dbReference type="EnsemblPlants" id="cds.evm.model.04.1343"/>
    </source>
</evidence>
<evidence type="ECO:0000313" key="2">
    <source>
        <dbReference type="Proteomes" id="UP000596661"/>
    </source>
</evidence>
<dbReference type="Proteomes" id="UP000596661">
    <property type="component" value="Chromosome 4"/>
</dbReference>